<dbReference type="EMBL" id="CADEAL010003891">
    <property type="protein sequence ID" value="CAB1446135.1"/>
    <property type="molecule type" value="Genomic_DNA"/>
</dbReference>
<proteinExistence type="predicted"/>
<organism evidence="2 3">
    <name type="scientific">Pleuronectes platessa</name>
    <name type="common">European plaice</name>
    <dbReference type="NCBI Taxonomy" id="8262"/>
    <lineage>
        <taxon>Eukaryota</taxon>
        <taxon>Metazoa</taxon>
        <taxon>Chordata</taxon>
        <taxon>Craniata</taxon>
        <taxon>Vertebrata</taxon>
        <taxon>Euteleostomi</taxon>
        <taxon>Actinopterygii</taxon>
        <taxon>Neopterygii</taxon>
        <taxon>Teleostei</taxon>
        <taxon>Neoteleostei</taxon>
        <taxon>Acanthomorphata</taxon>
        <taxon>Carangaria</taxon>
        <taxon>Pleuronectiformes</taxon>
        <taxon>Pleuronectoidei</taxon>
        <taxon>Pleuronectidae</taxon>
        <taxon>Pleuronectes</taxon>
    </lineage>
</organism>
<sequence>MDEQVSPEDAVIANTSTPCWAAPSSSSSLYITSSEEDLPKTTVVTQQTKALISRKPLPLPCGFGERRRQGKNRPRTVDLCVSGEEPPLAGPGLKASAALQLHGPPQSKPDGPQTGC</sequence>
<keyword evidence="3" id="KW-1185">Reference proteome</keyword>
<name>A0A9N7YZY6_PLEPL</name>
<reference evidence="2" key="1">
    <citation type="submission" date="2020-03" db="EMBL/GenBank/DDBJ databases">
        <authorList>
            <person name="Weist P."/>
        </authorList>
    </citation>
    <scope>NUCLEOTIDE SEQUENCE</scope>
</reference>
<evidence type="ECO:0000313" key="2">
    <source>
        <dbReference type="EMBL" id="CAB1446135.1"/>
    </source>
</evidence>
<evidence type="ECO:0000313" key="3">
    <source>
        <dbReference type="Proteomes" id="UP001153269"/>
    </source>
</evidence>
<dbReference type="Proteomes" id="UP001153269">
    <property type="component" value="Unassembled WGS sequence"/>
</dbReference>
<feature type="region of interest" description="Disordered" evidence="1">
    <location>
        <begin position="1"/>
        <end position="28"/>
    </location>
</feature>
<comment type="caution">
    <text evidence="2">The sequence shown here is derived from an EMBL/GenBank/DDBJ whole genome shotgun (WGS) entry which is preliminary data.</text>
</comment>
<gene>
    <name evidence="2" type="ORF">PLEPLA_LOCUS33874</name>
</gene>
<protein>
    <submittedName>
        <fullName evidence="2">Uncharacterized protein</fullName>
    </submittedName>
</protein>
<dbReference type="AlphaFoldDB" id="A0A9N7YZY6"/>
<accession>A0A9N7YZY6</accession>
<evidence type="ECO:0000256" key="1">
    <source>
        <dbReference type="SAM" id="MobiDB-lite"/>
    </source>
</evidence>
<feature type="region of interest" description="Disordered" evidence="1">
    <location>
        <begin position="61"/>
        <end position="92"/>
    </location>
</feature>